<evidence type="ECO:0000313" key="5">
    <source>
        <dbReference type="Proteomes" id="UP000094723"/>
    </source>
</evidence>
<dbReference type="EMBL" id="CP017107">
    <property type="protein sequence ID" value="AOO73468.1"/>
    <property type="molecule type" value="Genomic_DNA"/>
</dbReference>
<feature type="domain" description="LysM" evidence="3">
    <location>
        <begin position="26"/>
        <end position="70"/>
    </location>
</feature>
<dbReference type="CDD" id="cd00118">
    <property type="entry name" value="LysM"/>
    <property type="match status" value="1"/>
</dbReference>
<feature type="region of interest" description="Disordered" evidence="1">
    <location>
        <begin position="93"/>
        <end position="122"/>
    </location>
</feature>
<dbReference type="Pfam" id="PF01476">
    <property type="entry name" value="LysM"/>
    <property type="match status" value="1"/>
</dbReference>
<dbReference type="AlphaFoldDB" id="A0A1D7TR68"/>
<dbReference type="Proteomes" id="UP000094723">
    <property type="component" value="Chromosome"/>
</dbReference>
<feature type="chain" id="PRO_5038588992" evidence="2">
    <location>
        <begin position="26"/>
        <end position="198"/>
    </location>
</feature>
<evidence type="ECO:0000256" key="1">
    <source>
        <dbReference type="SAM" id="MobiDB-lite"/>
    </source>
</evidence>
<name>A0A1D7TR68_9LACO</name>
<feature type="signal peptide" evidence="2">
    <location>
        <begin position="1"/>
        <end position="25"/>
    </location>
</feature>
<proteinExistence type="predicted"/>
<dbReference type="Gene3D" id="3.10.350.10">
    <property type="entry name" value="LysM domain"/>
    <property type="match status" value="1"/>
</dbReference>
<sequence length="198" mass="21006">MKKTAVIASAAALTGVFASAAVANADTVTVKSGDTVSKLAKDYNTTVDAIVNTNKLSNANLIFVGQKLEIGEITQADNNQQATQADNNQQAAQGQQSQQVAPAASSQQATTNYNTNSNYTSNVSGNEQAAKEWIAARESGGNYGARNGQYIGRYQLSASYLGGDYSPANQERVADQYVASRYGSWSAAQSHWLSNGWY</sequence>
<dbReference type="InterPro" id="IPR018392">
    <property type="entry name" value="LysM"/>
</dbReference>
<gene>
    <name evidence="4" type="ORF">BHF65_04205</name>
</gene>
<protein>
    <submittedName>
        <fullName evidence="4">Peptidoglycan-binding protein LysM</fullName>
    </submittedName>
</protein>
<dbReference type="SMART" id="SM00257">
    <property type="entry name" value="LysM"/>
    <property type="match status" value="1"/>
</dbReference>
<organism evidence="4 5">
    <name type="scientific">Ligilactobacillus salivarius</name>
    <dbReference type="NCBI Taxonomy" id="1624"/>
    <lineage>
        <taxon>Bacteria</taxon>
        <taxon>Bacillati</taxon>
        <taxon>Bacillota</taxon>
        <taxon>Bacilli</taxon>
        <taxon>Lactobacillales</taxon>
        <taxon>Lactobacillaceae</taxon>
        <taxon>Ligilactobacillus</taxon>
    </lineage>
</organism>
<dbReference type="PROSITE" id="PS51782">
    <property type="entry name" value="LYSM"/>
    <property type="match status" value="1"/>
</dbReference>
<dbReference type="RefSeq" id="WP_069469043.1">
    <property type="nucleotide sequence ID" value="NZ_CP017107.1"/>
</dbReference>
<evidence type="ECO:0000313" key="4">
    <source>
        <dbReference type="EMBL" id="AOO73468.1"/>
    </source>
</evidence>
<reference evidence="4 5" key="1">
    <citation type="submission" date="2016-09" db="EMBL/GenBank/DDBJ databases">
        <title>Complete Genome Sequence of Lactobacillus salivarius Jin.</title>
        <authorList>
            <person name="Jin N."/>
            <person name="Li C."/>
            <person name="Wang M."/>
            <person name="Ren D."/>
            <person name="Di Y."/>
            <person name="Pan R."/>
            <person name="Du S."/>
            <person name="Lu H."/>
            <person name="Li X."/>
            <person name="Tian M."/>
        </authorList>
    </citation>
    <scope>NUCLEOTIDE SEQUENCE [LARGE SCALE GENOMIC DNA]</scope>
    <source>
        <strain evidence="4 5">CICC 23174</strain>
    </source>
</reference>
<dbReference type="InterPro" id="IPR036779">
    <property type="entry name" value="LysM_dom_sf"/>
</dbReference>
<keyword evidence="2" id="KW-0732">Signal</keyword>
<dbReference type="SUPFAM" id="SSF54106">
    <property type="entry name" value="LysM domain"/>
    <property type="match status" value="1"/>
</dbReference>
<evidence type="ECO:0000259" key="3">
    <source>
        <dbReference type="PROSITE" id="PS51782"/>
    </source>
</evidence>
<accession>A0A1D7TR68</accession>
<evidence type="ECO:0000256" key="2">
    <source>
        <dbReference type="SAM" id="SignalP"/>
    </source>
</evidence>